<name>A0ABW3JZE6_9BACT</name>
<dbReference type="PROSITE" id="PS50949">
    <property type="entry name" value="HTH_GNTR"/>
    <property type="match status" value="1"/>
</dbReference>
<keyword evidence="3" id="KW-0804">Transcription</keyword>
<dbReference type="SUPFAM" id="SSF46785">
    <property type="entry name" value="Winged helix' DNA-binding domain"/>
    <property type="match status" value="1"/>
</dbReference>
<dbReference type="InterPro" id="IPR036390">
    <property type="entry name" value="WH_DNA-bd_sf"/>
</dbReference>
<feature type="domain" description="HTH gntR-type" evidence="4">
    <location>
        <begin position="22"/>
        <end position="90"/>
    </location>
</feature>
<evidence type="ECO:0000313" key="6">
    <source>
        <dbReference type="Proteomes" id="UP001597112"/>
    </source>
</evidence>
<dbReference type="EMBL" id="JBHTKA010000001">
    <property type="protein sequence ID" value="MFD0998398.1"/>
    <property type="molecule type" value="Genomic_DNA"/>
</dbReference>
<evidence type="ECO:0000259" key="4">
    <source>
        <dbReference type="PROSITE" id="PS50949"/>
    </source>
</evidence>
<dbReference type="CDD" id="cd07377">
    <property type="entry name" value="WHTH_GntR"/>
    <property type="match status" value="1"/>
</dbReference>
<organism evidence="5 6">
    <name type="scientific">Ohtaekwangia kribbensis</name>
    <dbReference type="NCBI Taxonomy" id="688913"/>
    <lineage>
        <taxon>Bacteria</taxon>
        <taxon>Pseudomonadati</taxon>
        <taxon>Bacteroidota</taxon>
        <taxon>Cytophagia</taxon>
        <taxon>Cytophagales</taxon>
        <taxon>Fulvivirgaceae</taxon>
        <taxon>Ohtaekwangia</taxon>
    </lineage>
</organism>
<dbReference type="SMART" id="SM00345">
    <property type="entry name" value="HTH_GNTR"/>
    <property type="match status" value="1"/>
</dbReference>
<dbReference type="SUPFAM" id="SSF53822">
    <property type="entry name" value="Periplasmic binding protein-like I"/>
    <property type="match status" value="1"/>
</dbReference>
<evidence type="ECO:0000313" key="5">
    <source>
        <dbReference type="EMBL" id="MFD0998398.1"/>
    </source>
</evidence>
<dbReference type="PANTHER" id="PTHR38445:SF10">
    <property type="entry name" value="GNTR-FAMILY TRANSCRIPTIONAL REGULATOR"/>
    <property type="match status" value="1"/>
</dbReference>
<gene>
    <name evidence="5" type="ORF">ACFQ21_03730</name>
</gene>
<dbReference type="Pfam" id="PF00392">
    <property type="entry name" value="GntR"/>
    <property type="match status" value="1"/>
</dbReference>
<evidence type="ECO:0000256" key="3">
    <source>
        <dbReference type="ARBA" id="ARBA00023163"/>
    </source>
</evidence>
<reference evidence="6" key="1">
    <citation type="journal article" date="2019" name="Int. J. Syst. Evol. Microbiol.">
        <title>The Global Catalogue of Microorganisms (GCM) 10K type strain sequencing project: providing services to taxonomists for standard genome sequencing and annotation.</title>
        <authorList>
            <consortium name="The Broad Institute Genomics Platform"/>
            <consortium name="The Broad Institute Genome Sequencing Center for Infectious Disease"/>
            <person name="Wu L."/>
            <person name="Ma J."/>
        </authorList>
    </citation>
    <scope>NUCLEOTIDE SEQUENCE [LARGE SCALE GENOMIC DNA]</scope>
    <source>
        <strain evidence="6">CCUG 58938</strain>
    </source>
</reference>
<keyword evidence="6" id="KW-1185">Reference proteome</keyword>
<keyword evidence="1" id="KW-0805">Transcription regulation</keyword>
<dbReference type="PANTHER" id="PTHR38445">
    <property type="entry name" value="HTH-TYPE TRANSCRIPTIONAL REPRESSOR YTRA"/>
    <property type="match status" value="1"/>
</dbReference>
<evidence type="ECO:0000256" key="2">
    <source>
        <dbReference type="ARBA" id="ARBA00023125"/>
    </source>
</evidence>
<comment type="caution">
    <text evidence="5">The sequence shown here is derived from an EMBL/GenBank/DDBJ whole genome shotgun (WGS) entry which is preliminary data.</text>
</comment>
<accession>A0ABW3JZE6</accession>
<evidence type="ECO:0000256" key="1">
    <source>
        <dbReference type="ARBA" id="ARBA00023015"/>
    </source>
</evidence>
<dbReference type="InterPro" id="IPR028082">
    <property type="entry name" value="Peripla_BP_I"/>
</dbReference>
<proteinExistence type="predicted"/>
<dbReference type="InterPro" id="IPR036388">
    <property type="entry name" value="WH-like_DNA-bd_sf"/>
</dbReference>
<dbReference type="InterPro" id="IPR000524">
    <property type="entry name" value="Tscrpt_reg_HTH_GntR"/>
</dbReference>
<dbReference type="Gene3D" id="1.10.10.10">
    <property type="entry name" value="Winged helix-like DNA-binding domain superfamily/Winged helix DNA-binding domain"/>
    <property type="match status" value="1"/>
</dbReference>
<protein>
    <submittedName>
        <fullName evidence="5">GntR family transcriptional regulator</fullName>
    </submittedName>
</protein>
<sequence>MSMRAQELEQIHEIRIDSESRIPKYHQIVNSIIEDIEKGLLTVGQRIPSINEISEEYYLSRDTVEKAYNLLKEKQIIVSAKGKGYYVARTILPSKMSVLFLMNKLSSYKLGIYNSFVNSLGTQAQVDLNVYHCDPKIFLNLLNESIGRYDYYVVMPHFKDEHLTHQSITGEVIDALRKIPEDKLVLLDNYLPELKRDVASVYQDFKMDIYDSLREGIDRLRHYRKLILVYPRKTVYPFPIEIQQGFQKFCSDFDFDFEVLEEVYNDMELQAKDAYIIIEENDLVNLIKQVRDRKFVLGKDIGVISYNDTPLKDLLGITVISTDFQVMGETAAYMIVKKKKELVKNAFRFINRNSI</sequence>
<keyword evidence="2" id="KW-0238">DNA-binding</keyword>
<dbReference type="Proteomes" id="UP001597112">
    <property type="component" value="Unassembled WGS sequence"/>
</dbReference>
<dbReference type="Gene3D" id="3.40.50.2300">
    <property type="match status" value="2"/>
</dbReference>